<protein>
    <submittedName>
        <fullName evidence="2">Uncharacterized protein</fullName>
    </submittedName>
</protein>
<organism evidence="2 3">
    <name type="scientific">Gordonia rhizosphera NBRC 16068</name>
    <dbReference type="NCBI Taxonomy" id="1108045"/>
    <lineage>
        <taxon>Bacteria</taxon>
        <taxon>Bacillati</taxon>
        <taxon>Actinomycetota</taxon>
        <taxon>Actinomycetes</taxon>
        <taxon>Mycobacteriales</taxon>
        <taxon>Gordoniaceae</taxon>
        <taxon>Gordonia</taxon>
    </lineage>
</organism>
<dbReference type="EMBL" id="BAHC01000080">
    <property type="protein sequence ID" value="GAB90024.1"/>
    <property type="molecule type" value="Genomic_DNA"/>
</dbReference>
<evidence type="ECO:0000256" key="1">
    <source>
        <dbReference type="SAM" id="SignalP"/>
    </source>
</evidence>
<evidence type="ECO:0000313" key="2">
    <source>
        <dbReference type="EMBL" id="GAB90024.1"/>
    </source>
</evidence>
<evidence type="ECO:0000313" key="3">
    <source>
        <dbReference type="Proteomes" id="UP000008363"/>
    </source>
</evidence>
<accession>K6WTX9</accession>
<keyword evidence="1" id="KW-0732">Signal</keyword>
<keyword evidence="3" id="KW-1185">Reference proteome</keyword>
<dbReference type="Proteomes" id="UP000008363">
    <property type="component" value="Unassembled WGS sequence"/>
</dbReference>
<dbReference type="RefSeq" id="WP_006332516.1">
    <property type="nucleotide sequence ID" value="NZ_BAHC01000080.1"/>
</dbReference>
<comment type="caution">
    <text evidence="2">The sequence shown here is derived from an EMBL/GenBank/DDBJ whole genome shotgun (WGS) entry which is preliminary data.</text>
</comment>
<feature type="signal peptide" evidence="1">
    <location>
        <begin position="1"/>
        <end position="30"/>
    </location>
</feature>
<name>K6WTX9_9ACTN</name>
<dbReference type="AlphaFoldDB" id="K6WTX9"/>
<feature type="chain" id="PRO_5003896086" evidence="1">
    <location>
        <begin position="31"/>
        <end position="138"/>
    </location>
</feature>
<sequence>MFKKKMFKKVLVAAAAAAAVSVPFAGAAWADTTSNGIGAGGVPGHAGDVISEVNPDYNPSGGPVPPGAIASDVAQADGSTPEAFGGFVNGFWDNVGVDTDYGPTPPGLAVKTFTPGCSHGRQATNADGTIPDGVSECY</sequence>
<gene>
    <name evidence="2" type="ORF">GORHZ_080_00030</name>
</gene>
<reference evidence="2 3" key="1">
    <citation type="submission" date="2012-08" db="EMBL/GenBank/DDBJ databases">
        <title>Whole genome shotgun sequence of Gordonia rhizosphera NBRC 16068.</title>
        <authorList>
            <person name="Takarada H."/>
            <person name="Isaki S."/>
            <person name="Hosoyama A."/>
            <person name="Tsuchikane K."/>
            <person name="Katsumata H."/>
            <person name="Baba S."/>
            <person name="Ohji S."/>
            <person name="Yamazaki S."/>
            <person name="Fujita N."/>
        </authorList>
    </citation>
    <scope>NUCLEOTIDE SEQUENCE [LARGE SCALE GENOMIC DNA]</scope>
    <source>
        <strain evidence="2 3">NBRC 16068</strain>
    </source>
</reference>
<dbReference type="OrthoDB" id="9845629at2"/>
<dbReference type="eggNOG" id="ENOG5031QEP">
    <property type="taxonomic scope" value="Bacteria"/>
</dbReference>
<proteinExistence type="predicted"/>